<dbReference type="InterPro" id="IPR009057">
    <property type="entry name" value="Homeodomain-like_sf"/>
</dbReference>
<feature type="region of interest" description="Disordered" evidence="1">
    <location>
        <begin position="1"/>
        <end position="28"/>
    </location>
</feature>
<feature type="compositionally biased region" description="Basic and acidic residues" evidence="1">
    <location>
        <begin position="1"/>
        <end position="19"/>
    </location>
</feature>
<dbReference type="AlphaFoldDB" id="A0A6J4JC52"/>
<dbReference type="SUPFAM" id="SSF46689">
    <property type="entry name" value="Homeodomain-like"/>
    <property type="match status" value="1"/>
</dbReference>
<evidence type="ECO:0000313" key="2">
    <source>
        <dbReference type="EMBL" id="CAA9272373.1"/>
    </source>
</evidence>
<dbReference type="Pfam" id="PF13565">
    <property type="entry name" value="HTH_32"/>
    <property type="match status" value="1"/>
</dbReference>
<sequence>MSRRQKDPLRPLSEAERTSLSRLSRSQSAPAAQVARARALLAVAMGQSYTAAAQLVGRDVGDTVARWVAGFNRGGLAAVVPRHGGGHRVRYGEAEQRRILAEVARAPERVRDGTATWSLSTLRDALHRAEDGLPGISTYTIGRALHAAGYSWQKGRSWCETGVVVRQRKYEGLVTVTDPDAAAKRG</sequence>
<dbReference type="EMBL" id="CADCTL010000229">
    <property type="protein sequence ID" value="CAA9272373.1"/>
    <property type="molecule type" value="Genomic_DNA"/>
</dbReference>
<evidence type="ECO:0000256" key="1">
    <source>
        <dbReference type="SAM" id="MobiDB-lite"/>
    </source>
</evidence>
<name>A0A6J4JC52_9PROT</name>
<proteinExistence type="predicted"/>
<evidence type="ECO:0008006" key="3">
    <source>
        <dbReference type="Google" id="ProtNLM"/>
    </source>
</evidence>
<protein>
    <recommendedName>
        <fullName evidence="3">Mobile element protein</fullName>
    </recommendedName>
</protein>
<organism evidence="2">
    <name type="scientific">uncultured Acetobacteraceae bacterium</name>
    <dbReference type="NCBI Taxonomy" id="169975"/>
    <lineage>
        <taxon>Bacteria</taxon>
        <taxon>Pseudomonadati</taxon>
        <taxon>Pseudomonadota</taxon>
        <taxon>Alphaproteobacteria</taxon>
        <taxon>Acetobacterales</taxon>
        <taxon>Acetobacteraceae</taxon>
        <taxon>environmental samples</taxon>
    </lineage>
</organism>
<accession>A0A6J4JC52</accession>
<reference evidence="2" key="1">
    <citation type="submission" date="2020-02" db="EMBL/GenBank/DDBJ databases">
        <authorList>
            <person name="Meier V. D."/>
        </authorList>
    </citation>
    <scope>NUCLEOTIDE SEQUENCE</scope>
    <source>
        <strain evidence="2">AVDCRST_MAG04</strain>
    </source>
</reference>
<gene>
    <name evidence="2" type="ORF">AVDCRST_MAG04-3166</name>
</gene>